<evidence type="ECO:0000256" key="6">
    <source>
        <dbReference type="RuleBase" id="RU361264"/>
    </source>
</evidence>
<feature type="compositionally biased region" description="Polar residues" evidence="7">
    <location>
        <begin position="1"/>
        <end position="17"/>
    </location>
</feature>
<evidence type="ECO:0000313" key="10">
    <source>
        <dbReference type="Proteomes" id="UP000815677"/>
    </source>
</evidence>
<name>A0ABQ0LZF0_MYCCL</name>
<dbReference type="EMBL" id="DF849259">
    <property type="protein sequence ID" value="GAT56352.1"/>
    <property type="molecule type" value="Genomic_DNA"/>
</dbReference>
<feature type="transmembrane region" description="Helical" evidence="6">
    <location>
        <begin position="150"/>
        <end position="170"/>
    </location>
</feature>
<dbReference type="InterPro" id="IPR006977">
    <property type="entry name" value="Yip1_dom"/>
</dbReference>
<dbReference type="Proteomes" id="UP000815677">
    <property type="component" value="Unassembled WGS sequence"/>
</dbReference>
<evidence type="ECO:0000256" key="4">
    <source>
        <dbReference type="ARBA" id="ARBA00022989"/>
    </source>
</evidence>
<reference evidence="9" key="1">
    <citation type="submission" date="2014-09" db="EMBL/GenBank/DDBJ databases">
        <title>Genome sequence of the luminous mushroom Mycena chlorophos for searching fungal bioluminescence genes.</title>
        <authorList>
            <person name="Tanaka Y."/>
            <person name="Kasuga D."/>
            <person name="Oba Y."/>
            <person name="Hase S."/>
            <person name="Sato K."/>
            <person name="Oba Y."/>
            <person name="Sakakibara Y."/>
        </authorList>
    </citation>
    <scope>NUCLEOTIDE SEQUENCE</scope>
</reference>
<keyword evidence="5 6" id="KW-0472">Membrane</keyword>
<evidence type="ECO:0000256" key="5">
    <source>
        <dbReference type="ARBA" id="ARBA00023136"/>
    </source>
</evidence>
<keyword evidence="3 6" id="KW-0812">Transmembrane</keyword>
<proteinExistence type="inferred from homology"/>
<keyword evidence="10" id="KW-1185">Reference proteome</keyword>
<comment type="caution">
    <text evidence="6">Lacks conserved residue(s) required for the propagation of feature annotation.</text>
</comment>
<protein>
    <recommendedName>
        <fullName evidence="6">Protein YIP</fullName>
    </recommendedName>
</protein>
<dbReference type="InterPro" id="IPR045231">
    <property type="entry name" value="Yip1/4-like"/>
</dbReference>
<accession>A0ABQ0LZF0</accession>
<organism evidence="9 10">
    <name type="scientific">Mycena chlorophos</name>
    <name type="common">Agaric fungus</name>
    <name type="synonym">Agaricus chlorophos</name>
    <dbReference type="NCBI Taxonomy" id="658473"/>
    <lineage>
        <taxon>Eukaryota</taxon>
        <taxon>Fungi</taxon>
        <taxon>Dikarya</taxon>
        <taxon>Basidiomycota</taxon>
        <taxon>Agaricomycotina</taxon>
        <taxon>Agaricomycetes</taxon>
        <taxon>Agaricomycetidae</taxon>
        <taxon>Agaricales</taxon>
        <taxon>Marasmiineae</taxon>
        <taxon>Mycenaceae</taxon>
        <taxon>Mycena</taxon>
    </lineage>
</organism>
<feature type="domain" description="Yip1" evidence="8">
    <location>
        <begin position="109"/>
        <end position="247"/>
    </location>
</feature>
<feature type="transmembrane region" description="Helical" evidence="6">
    <location>
        <begin position="208"/>
        <end position="230"/>
    </location>
</feature>
<feature type="region of interest" description="Disordered" evidence="7">
    <location>
        <begin position="1"/>
        <end position="39"/>
    </location>
</feature>
<gene>
    <name evidence="9" type="ORF">MCHLO_13010</name>
</gene>
<feature type="transmembrane region" description="Helical" evidence="6">
    <location>
        <begin position="126"/>
        <end position="144"/>
    </location>
</feature>
<evidence type="ECO:0000256" key="7">
    <source>
        <dbReference type="SAM" id="MobiDB-lite"/>
    </source>
</evidence>
<feature type="transmembrane region" description="Helical" evidence="6">
    <location>
        <begin position="182"/>
        <end position="202"/>
    </location>
</feature>
<evidence type="ECO:0000313" key="9">
    <source>
        <dbReference type="EMBL" id="GAT56352.1"/>
    </source>
</evidence>
<evidence type="ECO:0000256" key="3">
    <source>
        <dbReference type="ARBA" id="ARBA00022692"/>
    </source>
</evidence>
<evidence type="ECO:0000256" key="2">
    <source>
        <dbReference type="ARBA" id="ARBA00010596"/>
    </source>
</evidence>
<comment type="similarity">
    <text evidence="2 6">Belongs to the YIP1 family.</text>
</comment>
<dbReference type="PANTHER" id="PTHR21236:SF2">
    <property type="entry name" value="PROTEIN YIPF"/>
    <property type="match status" value="1"/>
</dbReference>
<keyword evidence="4 6" id="KW-1133">Transmembrane helix</keyword>
<comment type="subcellular location">
    <subcellularLocation>
        <location evidence="6">Golgi apparatus membrane</location>
        <topology evidence="6">Multi-pass membrane protein</topology>
    </subcellularLocation>
    <subcellularLocation>
        <location evidence="1">Membrane</location>
        <topology evidence="1">Multi-pass membrane protein</topology>
    </subcellularLocation>
</comment>
<dbReference type="PANTHER" id="PTHR21236">
    <property type="entry name" value="GOLGI MEMBRANE PROTEIN YIP1"/>
    <property type="match status" value="1"/>
</dbReference>
<sequence>MWQNQYGGPSSSSQTPYYAQPHGAPLQFYAPQPGQGDPNAYYSGTRSQLDGNVPTGNIGPDRSAGFEGNIQPAGGWWTAFGTGGLEGEPPLLEELGINFSHIRAKSLTVLNPLSAVNEHIMDDADLAGPVCVCFCFALCLFLSGKSNFGYVYGVGLLGSMSMYTLLNLMSEQGIDAYRVASVLGYCLIPLVGVGIYSVMIPLDGLVGYVLSLLSILWCTYSASGIFVAVLRMSDQRLLVAYPIGLLYGLRGTGTRPIKGSSESTSSFMPVLLYWSLVL</sequence>
<dbReference type="Pfam" id="PF04893">
    <property type="entry name" value="Yip1"/>
    <property type="match status" value="1"/>
</dbReference>
<evidence type="ECO:0000256" key="1">
    <source>
        <dbReference type="ARBA" id="ARBA00004141"/>
    </source>
</evidence>
<evidence type="ECO:0000259" key="8">
    <source>
        <dbReference type="Pfam" id="PF04893"/>
    </source>
</evidence>